<dbReference type="RefSeq" id="WP_251871747.1">
    <property type="nucleotide sequence ID" value="NZ_CP098755.1"/>
</dbReference>
<name>A0ABY4WBT6_9BACL</name>
<evidence type="ECO:0000313" key="1">
    <source>
        <dbReference type="EMBL" id="USG64635.1"/>
    </source>
</evidence>
<accession>A0ABY4WBT6</accession>
<keyword evidence="2" id="KW-1185">Reference proteome</keyword>
<dbReference type="EMBL" id="CP098755">
    <property type="protein sequence ID" value="USG64635.1"/>
    <property type="molecule type" value="Genomic_DNA"/>
</dbReference>
<evidence type="ECO:0008006" key="3">
    <source>
        <dbReference type="Google" id="ProtNLM"/>
    </source>
</evidence>
<gene>
    <name evidence="1" type="ORF">NDK47_21195</name>
</gene>
<proteinExistence type="predicted"/>
<protein>
    <recommendedName>
        <fullName evidence="3">Cell division protein ZapA</fullName>
    </recommendedName>
</protein>
<dbReference type="Proteomes" id="UP001056500">
    <property type="component" value="Chromosome"/>
</dbReference>
<sequence length="105" mass="12584">MIERLKIIEEELKQLSPEIIVPVRTQKIVNSKAFERMYLLLDEILELIKEEDNISRKLAGRLFFLYTYLLHQAKYTNMPEEIFHEAGKIKEYLDKLLLSPFRNND</sequence>
<organism evidence="1 2">
    <name type="scientific">Brevibacillus ruminantium</name>
    <dbReference type="NCBI Taxonomy" id="2950604"/>
    <lineage>
        <taxon>Bacteria</taxon>
        <taxon>Bacillati</taxon>
        <taxon>Bacillota</taxon>
        <taxon>Bacilli</taxon>
        <taxon>Bacillales</taxon>
        <taxon>Paenibacillaceae</taxon>
        <taxon>Brevibacillus</taxon>
    </lineage>
</organism>
<evidence type="ECO:0000313" key="2">
    <source>
        <dbReference type="Proteomes" id="UP001056500"/>
    </source>
</evidence>
<reference evidence="1" key="1">
    <citation type="submission" date="2022-06" db="EMBL/GenBank/DDBJ databases">
        <title>Genome sequencing of Brevibacillus sp. BB3-R1.</title>
        <authorList>
            <person name="Heo J."/>
            <person name="Lee D."/>
            <person name="Won M."/>
            <person name="Han B.-H."/>
            <person name="Hong S.-B."/>
            <person name="Kwon S.-W."/>
        </authorList>
    </citation>
    <scope>NUCLEOTIDE SEQUENCE</scope>
    <source>
        <strain evidence="1">BB3-R1</strain>
    </source>
</reference>